<feature type="domain" description="SnoaL-like" evidence="1">
    <location>
        <begin position="24"/>
        <end position="149"/>
    </location>
</feature>
<organism evidence="2 3">
    <name type="scientific">Aspergillus violaceofuscus (strain CBS 115571)</name>
    <dbReference type="NCBI Taxonomy" id="1450538"/>
    <lineage>
        <taxon>Eukaryota</taxon>
        <taxon>Fungi</taxon>
        <taxon>Dikarya</taxon>
        <taxon>Ascomycota</taxon>
        <taxon>Pezizomycotina</taxon>
        <taxon>Eurotiomycetes</taxon>
        <taxon>Eurotiomycetidae</taxon>
        <taxon>Eurotiales</taxon>
        <taxon>Aspergillaceae</taxon>
        <taxon>Aspergillus</taxon>
    </lineage>
</organism>
<sequence length="238" mass="27208">MVYNITEKETQPTIYSHINGSSSEINDRYCVSELCKGWPVYRDASEWNHYRHLFAKEGAFVFTTWSGGLPIDDFIQTSIQGRANGDFIMHRENGTLVDLNPATQRAVGKMKATITQRFSWDDGVDFDVECDCRFINFCLKEAGEWKVVYIKLFYEKDRVVPVDGRTVPPFDPSELQQYPPGYQYLAVAQSRLGHPILNDLPTMDNQAFFDLYAAMDAWLLGRPVGDLLGIPKEAVPRY</sequence>
<proteinExistence type="predicted"/>
<dbReference type="Gene3D" id="3.10.450.50">
    <property type="match status" value="1"/>
</dbReference>
<protein>
    <submittedName>
        <fullName evidence="2">Catabolic 3-dehydroquinase</fullName>
    </submittedName>
</protein>
<dbReference type="SUPFAM" id="SSF54427">
    <property type="entry name" value="NTF2-like"/>
    <property type="match status" value="1"/>
</dbReference>
<keyword evidence="3" id="KW-1185">Reference proteome</keyword>
<evidence type="ECO:0000313" key="3">
    <source>
        <dbReference type="Proteomes" id="UP000249829"/>
    </source>
</evidence>
<dbReference type="InterPro" id="IPR037401">
    <property type="entry name" value="SnoaL-like"/>
</dbReference>
<evidence type="ECO:0000313" key="2">
    <source>
        <dbReference type="EMBL" id="PYI14772.1"/>
    </source>
</evidence>
<gene>
    <name evidence="2" type="ORF">BO99DRAFT_484963</name>
</gene>
<name>A0A2V5GZD7_ASPV1</name>
<dbReference type="STRING" id="1450538.A0A2V5GZD7"/>
<dbReference type="Pfam" id="PF13577">
    <property type="entry name" value="SnoaL_4"/>
    <property type="match status" value="1"/>
</dbReference>
<dbReference type="InterPro" id="IPR032710">
    <property type="entry name" value="NTF2-like_dom_sf"/>
</dbReference>
<dbReference type="Proteomes" id="UP000249829">
    <property type="component" value="Unassembled WGS sequence"/>
</dbReference>
<evidence type="ECO:0000259" key="1">
    <source>
        <dbReference type="Pfam" id="PF13577"/>
    </source>
</evidence>
<reference evidence="2 3" key="1">
    <citation type="submission" date="2018-02" db="EMBL/GenBank/DDBJ databases">
        <title>The genomes of Aspergillus section Nigri reveals drivers in fungal speciation.</title>
        <authorList>
            <consortium name="DOE Joint Genome Institute"/>
            <person name="Vesth T.C."/>
            <person name="Nybo J."/>
            <person name="Theobald S."/>
            <person name="Brandl J."/>
            <person name="Frisvad J.C."/>
            <person name="Nielsen K.F."/>
            <person name="Lyhne E.K."/>
            <person name="Kogle M.E."/>
            <person name="Kuo A."/>
            <person name="Riley R."/>
            <person name="Clum A."/>
            <person name="Nolan M."/>
            <person name="Lipzen A."/>
            <person name="Salamov A."/>
            <person name="Henrissat B."/>
            <person name="Wiebenga A."/>
            <person name="De vries R.P."/>
            <person name="Grigoriev I.V."/>
            <person name="Mortensen U.H."/>
            <person name="Andersen M.R."/>
            <person name="Baker S.E."/>
        </authorList>
    </citation>
    <scope>NUCLEOTIDE SEQUENCE [LARGE SCALE GENOMIC DNA]</scope>
    <source>
        <strain evidence="2 3">CBS 115571</strain>
    </source>
</reference>
<accession>A0A2V5GZD7</accession>
<dbReference type="EMBL" id="KZ825203">
    <property type="protein sequence ID" value="PYI14772.1"/>
    <property type="molecule type" value="Genomic_DNA"/>
</dbReference>
<dbReference type="AlphaFoldDB" id="A0A2V5GZD7"/>
<dbReference type="OMA" id="YDVDCDC"/>